<feature type="non-terminal residue" evidence="3">
    <location>
        <position position="1"/>
    </location>
</feature>
<comment type="caution">
    <text evidence="3">The sequence shown here is derived from an EMBL/GenBank/DDBJ whole genome shotgun (WGS) entry which is preliminary data.</text>
</comment>
<reference evidence="3" key="1">
    <citation type="submission" date="2021-02" db="EMBL/GenBank/DDBJ databases">
        <authorList>
            <person name="Dougan E. K."/>
            <person name="Rhodes N."/>
            <person name="Thang M."/>
            <person name="Chan C."/>
        </authorList>
    </citation>
    <scope>NUCLEOTIDE SEQUENCE</scope>
</reference>
<proteinExistence type="predicted"/>
<dbReference type="InterPro" id="IPR011990">
    <property type="entry name" value="TPR-like_helical_dom_sf"/>
</dbReference>
<dbReference type="Pfam" id="PF01535">
    <property type="entry name" value="PPR"/>
    <property type="match status" value="1"/>
</dbReference>
<dbReference type="Gene3D" id="1.25.40.10">
    <property type="entry name" value="Tetratricopeptide repeat domain"/>
    <property type="match status" value="1"/>
</dbReference>
<protein>
    <recommendedName>
        <fullName evidence="5">Pentatricopeptide repeat-containing protein, chloroplastic</fullName>
    </recommendedName>
</protein>
<name>A0A812IT61_9DINO</name>
<dbReference type="EMBL" id="CAJNJA010005166">
    <property type="protein sequence ID" value="CAE7184585.1"/>
    <property type="molecule type" value="Genomic_DNA"/>
</dbReference>
<dbReference type="PANTHER" id="PTHR47447">
    <property type="entry name" value="OS03G0856100 PROTEIN"/>
    <property type="match status" value="1"/>
</dbReference>
<gene>
    <name evidence="3" type="ORF">SNEC2469_LOCUS839</name>
</gene>
<dbReference type="NCBIfam" id="TIGR00756">
    <property type="entry name" value="PPR"/>
    <property type="match status" value="2"/>
</dbReference>
<keyword evidence="1" id="KW-0677">Repeat</keyword>
<evidence type="ECO:0000256" key="1">
    <source>
        <dbReference type="ARBA" id="ARBA00022737"/>
    </source>
</evidence>
<evidence type="ECO:0000256" key="2">
    <source>
        <dbReference type="PROSITE-ProRule" id="PRU00708"/>
    </source>
</evidence>
<feature type="repeat" description="PPR" evidence="2">
    <location>
        <begin position="19"/>
        <end position="53"/>
    </location>
</feature>
<dbReference type="Pfam" id="PF13041">
    <property type="entry name" value="PPR_2"/>
    <property type="match status" value="1"/>
</dbReference>
<dbReference type="OrthoDB" id="185373at2759"/>
<dbReference type="InterPro" id="IPR002885">
    <property type="entry name" value="PPR_rpt"/>
</dbReference>
<dbReference type="Proteomes" id="UP000601435">
    <property type="component" value="Unassembled WGS sequence"/>
</dbReference>
<keyword evidence="4" id="KW-1185">Reference proteome</keyword>
<feature type="repeat" description="PPR" evidence="2">
    <location>
        <begin position="54"/>
        <end position="88"/>
    </location>
</feature>
<evidence type="ECO:0000313" key="4">
    <source>
        <dbReference type="Proteomes" id="UP000601435"/>
    </source>
</evidence>
<dbReference type="AlphaFoldDB" id="A0A812IT61"/>
<feature type="non-terminal residue" evidence="3">
    <location>
        <position position="114"/>
    </location>
</feature>
<accession>A0A812IT61</accession>
<organism evidence="3 4">
    <name type="scientific">Symbiodinium necroappetens</name>
    <dbReference type="NCBI Taxonomy" id="1628268"/>
    <lineage>
        <taxon>Eukaryota</taxon>
        <taxon>Sar</taxon>
        <taxon>Alveolata</taxon>
        <taxon>Dinophyceae</taxon>
        <taxon>Suessiales</taxon>
        <taxon>Symbiodiniaceae</taxon>
        <taxon>Symbiodinium</taxon>
    </lineage>
</organism>
<evidence type="ECO:0000313" key="3">
    <source>
        <dbReference type="EMBL" id="CAE7184585.1"/>
    </source>
</evidence>
<dbReference type="PANTHER" id="PTHR47447:SF17">
    <property type="entry name" value="OS12G0638900 PROTEIN"/>
    <property type="match status" value="1"/>
</dbReference>
<evidence type="ECO:0008006" key="5">
    <source>
        <dbReference type="Google" id="ProtNLM"/>
    </source>
</evidence>
<sequence>CTWQHAVWVLRHNASSPADASQYSSAVHICGKASCWQQALLVFSDMSQRGLQLTTVTYNATIDACGRAKRWQAAVSLFAALRCGSCQASIVSYSTLVSACGRAGAWEVALGILE</sequence>
<dbReference type="PROSITE" id="PS51375">
    <property type="entry name" value="PPR"/>
    <property type="match status" value="2"/>
</dbReference>